<name>A0ABQ2VGM2_9ACTN</name>
<organism evidence="2 3">
    <name type="scientific">Streptomyces albospinus</name>
    <dbReference type="NCBI Taxonomy" id="285515"/>
    <lineage>
        <taxon>Bacteria</taxon>
        <taxon>Bacillati</taxon>
        <taxon>Actinomycetota</taxon>
        <taxon>Actinomycetes</taxon>
        <taxon>Kitasatosporales</taxon>
        <taxon>Streptomycetaceae</taxon>
        <taxon>Streptomyces</taxon>
    </lineage>
</organism>
<keyword evidence="3" id="KW-1185">Reference proteome</keyword>
<comment type="caution">
    <text evidence="2">The sequence shown here is derived from an EMBL/GenBank/DDBJ whole genome shotgun (WGS) entry which is preliminary data.</text>
</comment>
<feature type="compositionally biased region" description="Polar residues" evidence="1">
    <location>
        <begin position="1"/>
        <end position="21"/>
    </location>
</feature>
<accession>A0ABQ2VGM2</accession>
<dbReference type="EMBL" id="BMRP01000021">
    <property type="protein sequence ID" value="GGU81322.1"/>
    <property type="molecule type" value="Genomic_DNA"/>
</dbReference>
<reference evidence="3" key="1">
    <citation type="journal article" date="2019" name="Int. J. Syst. Evol. Microbiol.">
        <title>The Global Catalogue of Microorganisms (GCM) 10K type strain sequencing project: providing services to taxonomists for standard genome sequencing and annotation.</title>
        <authorList>
            <consortium name="The Broad Institute Genomics Platform"/>
            <consortium name="The Broad Institute Genome Sequencing Center for Infectious Disease"/>
            <person name="Wu L."/>
            <person name="Ma J."/>
        </authorList>
    </citation>
    <scope>NUCLEOTIDE SEQUENCE [LARGE SCALE GENOMIC DNA]</scope>
    <source>
        <strain evidence="3">JCM 3399</strain>
    </source>
</reference>
<gene>
    <name evidence="2" type="ORF">GCM10010211_54290</name>
</gene>
<evidence type="ECO:0000313" key="2">
    <source>
        <dbReference type="EMBL" id="GGU81322.1"/>
    </source>
</evidence>
<protein>
    <submittedName>
        <fullName evidence="2">Uncharacterized protein</fullName>
    </submittedName>
</protein>
<evidence type="ECO:0000313" key="3">
    <source>
        <dbReference type="Proteomes" id="UP000654471"/>
    </source>
</evidence>
<proteinExistence type="predicted"/>
<evidence type="ECO:0000256" key="1">
    <source>
        <dbReference type="SAM" id="MobiDB-lite"/>
    </source>
</evidence>
<dbReference type="Proteomes" id="UP000654471">
    <property type="component" value="Unassembled WGS sequence"/>
</dbReference>
<feature type="region of interest" description="Disordered" evidence="1">
    <location>
        <begin position="1"/>
        <end position="24"/>
    </location>
</feature>
<sequence length="79" mass="8192">MASSPPKTTIRMTGTTTQVTHHGSPANIPLPATALPCFLSVSLMSVTACRADGTVRALRVCRLRPYTNDARAPGVAVGA</sequence>